<evidence type="ECO:0000256" key="1">
    <source>
        <dbReference type="SAM" id="Phobius"/>
    </source>
</evidence>
<name>A0A6V7U1L0_MELEN</name>
<proteinExistence type="predicted"/>
<gene>
    <name evidence="2" type="ORF">MENT_LOCUS7242</name>
</gene>
<keyword evidence="1" id="KW-1133">Transmembrane helix</keyword>
<organism evidence="2 3">
    <name type="scientific">Meloidogyne enterolobii</name>
    <name type="common">Root-knot nematode worm</name>
    <name type="synonym">Meloidogyne mayaguensis</name>
    <dbReference type="NCBI Taxonomy" id="390850"/>
    <lineage>
        <taxon>Eukaryota</taxon>
        <taxon>Metazoa</taxon>
        <taxon>Ecdysozoa</taxon>
        <taxon>Nematoda</taxon>
        <taxon>Chromadorea</taxon>
        <taxon>Rhabditida</taxon>
        <taxon>Tylenchina</taxon>
        <taxon>Tylenchomorpha</taxon>
        <taxon>Tylenchoidea</taxon>
        <taxon>Meloidogynidae</taxon>
        <taxon>Meloidogyninae</taxon>
        <taxon>Meloidogyne</taxon>
    </lineage>
</organism>
<sequence length="51" mass="6043">MEMPVEWMLGSRSYNNFNYAAINPIAFNDLWISIYFLIALIWLFINTTNPL</sequence>
<evidence type="ECO:0000313" key="3">
    <source>
        <dbReference type="Proteomes" id="UP000580250"/>
    </source>
</evidence>
<comment type="caution">
    <text evidence="2">The sequence shown here is derived from an EMBL/GenBank/DDBJ whole genome shotgun (WGS) entry which is preliminary data.</text>
</comment>
<accession>A0A6V7U1L0</accession>
<dbReference type="Proteomes" id="UP000580250">
    <property type="component" value="Unassembled WGS sequence"/>
</dbReference>
<keyword evidence="1" id="KW-0812">Transmembrane</keyword>
<dbReference type="AlphaFoldDB" id="A0A6V7U1L0"/>
<feature type="transmembrane region" description="Helical" evidence="1">
    <location>
        <begin position="20"/>
        <end position="45"/>
    </location>
</feature>
<keyword evidence="1" id="KW-0472">Membrane</keyword>
<evidence type="ECO:0000313" key="2">
    <source>
        <dbReference type="EMBL" id="CAD2142468.1"/>
    </source>
</evidence>
<dbReference type="EMBL" id="CAJEWN010000029">
    <property type="protein sequence ID" value="CAD2142468.1"/>
    <property type="molecule type" value="Genomic_DNA"/>
</dbReference>
<protein>
    <submittedName>
        <fullName evidence="2">Uncharacterized protein</fullName>
    </submittedName>
</protein>
<reference evidence="2 3" key="1">
    <citation type="submission" date="2020-08" db="EMBL/GenBank/DDBJ databases">
        <authorList>
            <person name="Koutsovoulos G."/>
            <person name="Danchin GJ E."/>
        </authorList>
    </citation>
    <scope>NUCLEOTIDE SEQUENCE [LARGE SCALE GENOMIC DNA]</scope>
</reference>